<dbReference type="InterPro" id="IPR010730">
    <property type="entry name" value="HET"/>
</dbReference>
<feature type="domain" description="Heterokaryon incompatibility" evidence="1">
    <location>
        <begin position="22"/>
        <end position="113"/>
    </location>
</feature>
<dbReference type="PANTHER" id="PTHR10622">
    <property type="entry name" value="HET DOMAIN-CONTAINING PROTEIN"/>
    <property type="match status" value="1"/>
</dbReference>
<gene>
    <name evidence="2" type="ORF">C8A01DRAFT_12594</name>
</gene>
<dbReference type="Proteomes" id="UP001303115">
    <property type="component" value="Unassembled WGS sequence"/>
</dbReference>
<comment type="caution">
    <text evidence="2">The sequence shown here is derived from an EMBL/GenBank/DDBJ whole genome shotgun (WGS) entry which is preliminary data.</text>
</comment>
<dbReference type="AlphaFoldDB" id="A0AAN6PN90"/>
<proteinExistence type="predicted"/>
<keyword evidence="3" id="KW-1185">Reference proteome</keyword>
<evidence type="ECO:0000313" key="3">
    <source>
        <dbReference type="Proteomes" id="UP001303115"/>
    </source>
</evidence>
<dbReference type="PANTHER" id="PTHR10622:SF12">
    <property type="entry name" value="HET DOMAIN-CONTAINING PROTEIN"/>
    <property type="match status" value="1"/>
</dbReference>
<name>A0AAN6PN90_9PEZI</name>
<evidence type="ECO:0000313" key="2">
    <source>
        <dbReference type="EMBL" id="KAK4043937.1"/>
    </source>
</evidence>
<dbReference type="EMBL" id="MU854323">
    <property type="protein sequence ID" value="KAK4043937.1"/>
    <property type="molecule type" value="Genomic_DNA"/>
</dbReference>
<protein>
    <submittedName>
        <fullName evidence="2">Heterokaryon incompatibility protein-domain-containing protein</fullName>
    </submittedName>
</protein>
<evidence type="ECO:0000259" key="1">
    <source>
        <dbReference type="Pfam" id="PF06985"/>
    </source>
</evidence>
<dbReference type="Pfam" id="PF06985">
    <property type="entry name" value="HET"/>
    <property type="match status" value="1"/>
</dbReference>
<sequence length="431" mass="48097">MRLLHTESLELTEFFGKQTPEYAILSHTWADDEILFGDVQGGRPGLLGSSKAGLDKVLRAVSVAKENGFEYIWIDTCCIDKSSSAELSEAINSMFAWYSRAAVCYAYIADFDSGASQRLSKANRWFTRGWTLQELIAPFRIEFYDKNWVNFGDRARLGKLLSAITEMDELALGWHRDLDCRVALATGRPGIRPPSSCCHFCRQNAVEMLESFSVATRMSWAANRTTTREEDTAYCLLGIFGVNMPLLYGEGPGAFLRLQHEIVRKSATDHSIFAFTPRERAEARSIDGYSRSTWLFARSASWFAGGPKLSLTADKEFSPTMALTNIGVELELHLAPCRSGQEEFWLAILNCTNARDPLSSPAILLQPTGTQTSSRIRSFSRQMLLNRNLESLVYVTAGPKGVDSKTTCKRQVGISRLLQAIFQLTTNVMIG</sequence>
<reference evidence="3" key="1">
    <citation type="journal article" date="2023" name="Mol. Phylogenet. Evol.">
        <title>Genome-scale phylogeny and comparative genomics of the fungal order Sordariales.</title>
        <authorList>
            <person name="Hensen N."/>
            <person name="Bonometti L."/>
            <person name="Westerberg I."/>
            <person name="Brannstrom I.O."/>
            <person name="Guillou S."/>
            <person name="Cros-Aarteil S."/>
            <person name="Calhoun S."/>
            <person name="Haridas S."/>
            <person name="Kuo A."/>
            <person name="Mondo S."/>
            <person name="Pangilinan J."/>
            <person name="Riley R."/>
            <person name="LaButti K."/>
            <person name="Andreopoulos B."/>
            <person name="Lipzen A."/>
            <person name="Chen C."/>
            <person name="Yan M."/>
            <person name="Daum C."/>
            <person name="Ng V."/>
            <person name="Clum A."/>
            <person name="Steindorff A."/>
            <person name="Ohm R.A."/>
            <person name="Martin F."/>
            <person name="Silar P."/>
            <person name="Natvig D.O."/>
            <person name="Lalanne C."/>
            <person name="Gautier V."/>
            <person name="Ament-Velasquez S.L."/>
            <person name="Kruys A."/>
            <person name="Hutchinson M.I."/>
            <person name="Powell A.J."/>
            <person name="Barry K."/>
            <person name="Miller A.N."/>
            <person name="Grigoriev I.V."/>
            <person name="Debuchy R."/>
            <person name="Gladieux P."/>
            <person name="Hiltunen Thoren M."/>
            <person name="Johannesson H."/>
        </authorList>
    </citation>
    <scope>NUCLEOTIDE SEQUENCE [LARGE SCALE GENOMIC DNA]</scope>
    <source>
        <strain evidence="3">CBS 284.82</strain>
    </source>
</reference>
<accession>A0AAN6PN90</accession>
<organism evidence="2 3">
    <name type="scientific">Parachaetomium inaequale</name>
    <dbReference type="NCBI Taxonomy" id="2588326"/>
    <lineage>
        <taxon>Eukaryota</taxon>
        <taxon>Fungi</taxon>
        <taxon>Dikarya</taxon>
        <taxon>Ascomycota</taxon>
        <taxon>Pezizomycotina</taxon>
        <taxon>Sordariomycetes</taxon>
        <taxon>Sordariomycetidae</taxon>
        <taxon>Sordariales</taxon>
        <taxon>Chaetomiaceae</taxon>
        <taxon>Parachaetomium</taxon>
    </lineage>
</organism>